<dbReference type="Gene3D" id="3.40.190.10">
    <property type="entry name" value="Periplasmic binding protein-like II"/>
    <property type="match status" value="2"/>
</dbReference>
<dbReference type="PANTHER" id="PTHR43649">
    <property type="entry name" value="ARABINOSE-BINDING PROTEIN-RELATED"/>
    <property type="match status" value="1"/>
</dbReference>
<feature type="chain" id="PRO_5028961055" evidence="2">
    <location>
        <begin position="22"/>
        <end position="450"/>
    </location>
</feature>
<dbReference type="InterPro" id="IPR006059">
    <property type="entry name" value="SBP"/>
</dbReference>
<evidence type="ECO:0000313" key="4">
    <source>
        <dbReference type="Proteomes" id="UP000515679"/>
    </source>
</evidence>
<evidence type="ECO:0000256" key="1">
    <source>
        <dbReference type="SAM" id="MobiDB-lite"/>
    </source>
</evidence>
<evidence type="ECO:0000313" key="3">
    <source>
        <dbReference type="EMBL" id="QMV43917.1"/>
    </source>
</evidence>
<organism evidence="3 4">
    <name type="scientific">Cohnella cholangitidis</name>
    <dbReference type="NCBI Taxonomy" id="2598458"/>
    <lineage>
        <taxon>Bacteria</taxon>
        <taxon>Bacillati</taxon>
        <taxon>Bacillota</taxon>
        <taxon>Bacilli</taxon>
        <taxon>Bacillales</taxon>
        <taxon>Paenibacillaceae</taxon>
        <taxon>Cohnella</taxon>
    </lineage>
</organism>
<sequence>MKFRKTGLLSLSLVTALTVSACGNNGNGGNEGAAPSSSAPASGAATTVSEKPFDGQKITIFAVNHPWTDAVKGHIPEFEKATGIKVDFQVFAEEQLQQKLAVQLTTGAETPDAYTYRPYMEKILYAKNGWTTPLDEYVTKNSSYEFQDFSKATIEASTIDGKLMSIPLWTDQFVMYYRKDILEQNNIAVPKTMAEFEDAMKKLHKPSEDFTGFVARGQRNALVTAVSSFVFSEGGDFMTDGKAAVNTPEAVKGFKLYADLVKNYGPKGVLNMNWMQAIALFAQGKAAFYVDSAALYKNTTDPEKSLIADKVGFATLPAGSAGSKPYNIASWSFAMNPKSQHKDAAWAFMEWATNKENVLMIQQSGVPGARDSVWASKEGIEKFPADLAAAIQETMKIGVDHSVPQVMSVTESRDAVGAIVVKAILGEDIQAAAEEANKELQAIIDKDSAK</sequence>
<feature type="compositionally biased region" description="Low complexity" evidence="1">
    <location>
        <begin position="32"/>
        <end position="45"/>
    </location>
</feature>
<accession>A0A7G5C3Y3</accession>
<dbReference type="CDD" id="cd13585">
    <property type="entry name" value="PBP2_TMBP_like"/>
    <property type="match status" value="1"/>
</dbReference>
<dbReference type="AlphaFoldDB" id="A0A7G5C3Y3"/>
<gene>
    <name evidence="3" type="ORF">FPL14_24135</name>
</gene>
<dbReference type="PANTHER" id="PTHR43649:SF12">
    <property type="entry name" value="DIACETYLCHITOBIOSE BINDING PROTEIN DASA"/>
    <property type="match status" value="1"/>
</dbReference>
<dbReference type="Proteomes" id="UP000515679">
    <property type="component" value="Chromosome"/>
</dbReference>
<dbReference type="EMBL" id="CP041969">
    <property type="protein sequence ID" value="QMV43917.1"/>
    <property type="molecule type" value="Genomic_DNA"/>
</dbReference>
<keyword evidence="2" id="KW-0732">Signal</keyword>
<feature type="region of interest" description="Disordered" evidence="1">
    <location>
        <begin position="28"/>
        <end position="48"/>
    </location>
</feature>
<dbReference type="SUPFAM" id="SSF53850">
    <property type="entry name" value="Periplasmic binding protein-like II"/>
    <property type="match status" value="1"/>
</dbReference>
<keyword evidence="4" id="KW-1185">Reference proteome</keyword>
<feature type="signal peptide" evidence="2">
    <location>
        <begin position="1"/>
        <end position="21"/>
    </location>
</feature>
<dbReference type="RefSeq" id="WP_182300152.1">
    <property type="nucleotide sequence ID" value="NZ_CP041969.1"/>
</dbReference>
<evidence type="ECO:0000256" key="2">
    <source>
        <dbReference type="SAM" id="SignalP"/>
    </source>
</evidence>
<dbReference type="Pfam" id="PF01547">
    <property type="entry name" value="SBP_bac_1"/>
    <property type="match status" value="1"/>
</dbReference>
<dbReference type="PROSITE" id="PS51257">
    <property type="entry name" value="PROKAR_LIPOPROTEIN"/>
    <property type="match status" value="1"/>
</dbReference>
<dbReference type="InterPro" id="IPR050490">
    <property type="entry name" value="Bact_solute-bd_prot1"/>
</dbReference>
<proteinExistence type="predicted"/>
<reference evidence="3 4" key="1">
    <citation type="submission" date="2019-07" db="EMBL/GenBank/DDBJ databases">
        <authorList>
            <person name="Kim J.K."/>
            <person name="Cheong H.-M."/>
            <person name="Choi Y."/>
            <person name="Hwang K.J."/>
            <person name="Lee S."/>
            <person name="Choi C."/>
        </authorList>
    </citation>
    <scope>NUCLEOTIDE SEQUENCE [LARGE SCALE GENOMIC DNA]</scope>
    <source>
        <strain evidence="3 4">KS 22</strain>
    </source>
</reference>
<name>A0A7G5C3Y3_9BACL</name>
<dbReference type="KEGG" id="cchl:FPL14_24135"/>
<protein>
    <submittedName>
        <fullName evidence="3">Sugar ABC transporter substrate-binding protein</fullName>
    </submittedName>
</protein>